<evidence type="ECO:0000313" key="3">
    <source>
        <dbReference type="Proteomes" id="UP000765509"/>
    </source>
</evidence>
<organism evidence="2 3">
    <name type="scientific">Austropuccinia psidii MF-1</name>
    <dbReference type="NCBI Taxonomy" id="1389203"/>
    <lineage>
        <taxon>Eukaryota</taxon>
        <taxon>Fungi</taxon>
        <taxon>Dikarya</taxon>
        <taxon>Basidiomycota</taxon>
        <taxon>Pucciniomycotina</taxon>
        <taxon>Pucciniomycetes</taxon>
        <taxon>Pucciniales</taxon>
        <taxon>Sphaerophragmiaceae</taxon>
        <taxon>Austropuccinia</taxon>
    </lineage>
</organism>
<protein>
    <submittedName>
        <fullName evidence="2">Uncharacterized protein</fullName>
    </submittedName>
</protein>
<gene>
    <name evidence="2" type="ORF">O181_035947</name>
</gene>
<dbReference type="EMBL" id="AVOT02013507">
    <property type="protein sequence ID" value="MBW0496232.1"/>
    <property type="molecule type" value="Genomic_DNA"/>
</dbReference>
<proteinExistence type="predicted"/>
<dbReference type="AlphaFoldDB" id="A0A9Q3D9N8"/>
<comment type="caution">
    <text evidence="2">The sequence shown here is derived from an EMBL/GenBank/DDBJ whole genome shotgun (WGS) entry which is preliminary data.</text>
</comment>
<dbReference type="Proteomes" id="UP000765509">
    <property type="component" value="Unassembled WGS sequence"/>
</dbReference>
<evidence type="ECO:0000256" key="1">
    <source>
        <dbReference type="SAM" id="SignalP"/>
    </source>
</evidence>
<feature type="chain" id="PRO_5040423477" evidence="1">
    <location>
        <begin position="27"/>
        <end position="98"/>
    </location>
</feature>
<evidence type="ECO:0000313" key="2">
    <source>
        <dbReference type="EMBL" id="MBW0496232.1"/>
    </source>
</evidence>
<keyword evidence="3" id="KW-1185">Reference proteome</keyword>
<keyword evidence="1" id="KW-0732">Signal</keyword>
<reference evidence="2" key="1">
    <citation type="submission" date="2021-03" db="EMBL/GenBank/DDBJ databases">
        <title>Draft genome sequence of rust myrtle Austropuccinia psidii MF-1, a brazilian biotype.</title>
        <authorList>
            <person name="Quecine M.C."/>
            <person name="Pachon D.M.R."/>
            <person name="Bonatelli M.L."/>
            <person name="Correr F.H."/>
            <person name="Franceschini L.M."/>
            <person name="Leite T.F."/>
            <person name="Margarido G.R.A."/>
            <person name="Almeida C.A."/>
            <person name="Ferrarezi J.A."/>
            <person name="Labate C.A."/>
        </authorList>
    </citation>
    <scope>NUCLEOTIDE SEQUENCE</scope>
    <source>
        <strain evidence="2">MF-1</strain>
    </source>
</reference>
<name>A0A9Q3D9N8_9BASI</name>
<sequence>MLLSVVSRLRLLLIVVLWHGTSSAYAFTCNKNRPKTYGVCLDKNTKNGLMVRDANEYPAKVFGCDVRLEDNKCCSSAVTVSPITQEALDILCTKPDNS</sequence>
<feature type="signal peptide" evidence="1">
    <location>
        <begin position="1"/>
        <end position="26"/>
    </location>
</feature>
<accession>A0A9Q3D9N8</accession>